<dbReference type="EMBL" id="JADEXN010000344">
    <property type="protein sequence ID" value="MBE9042376.1"/>
    <property type="molecule type" value="Genomic_DNA"/>
</dbReference>
<dbReference type="AlphaFoldDB" id="A0A928W1Q9"/>
<keyword evidence="1" id="KW-0472">Membrane</keyword>
<sequence>MNESSQIGYPTLALFLYDWREDLDRTEDAIRHNRHRFWRKIDPTLDKDDARLDENDIARLEKFAAKEKPEASEVFLWEDTTDSTQSQIVQIGDTYALRMTSPGGDETGLDLGMTSLDRLPALQKEIVTQINHHPGARELQPQKYGTIGQTWLLWGQLPGNHPQSIYVTKECYAQLSPGRKWMANNIGQGRFFGANVYELWHPPTDWQNLDLENLHQLIFLFPPRQPIEAIQSKMNQLYPDLTHLFCYRHKIIRAYFDSRAIEKQLTADAREIKSLERQVLSSYKAKKLDKQEVEQIFIELLEIFSRYSQALSLFEYQAKLIELNLINYTKRLEKIARLDSESQLEFLHKFASTAVESYQLKLTAEHSRFKLGLTPIENTIATLRYLLEQQSDLAREKPEKIVPAIVAVGIGMAASNAVLIATALLSTFGGGGSFLGLSLSLPIGLAIGVLTWQFFKK</sequence>
<name>A0A928W1Q9_9CYAN</name>
<gene>
    <name evidence="2" type="ORF">IQ235_16505</name>
</gene>
<dbReference type="Proteomes" id="UP000621799">
    <property type="component" value="Unassembled WGS sequence"/>
</dbReference>
<feature type="transmembrane region" description="Helical" evidence="1">
    <location>
        <begin position="401"/>
        <end position="428"/>
    </location>
</feature>
<organism evidence="2 3">
    <name type="scientific">Zarconia navalis LEGE 11467</name>
    <dbReference type="NCBI Taxonomy" id="1828826"/>
    <lineage>
        <taxon>Bacteria</taxon>
        <taxon>Bacillati</taxon>
        <taxon>Cyanobacteriota</taxon>
        <taxon>Cyanophyceae</taxon>
        <taxon>Oscillatoriophycideae</taxon>
        <taxon>Oscillatoriales</taxon>
        <taxon>Oscillatoriales incertae sedis</taxon>
        <taxon>Zarconia</taxon>
        <taxon>Zarconia navalis</taxon>
    </lineage>
</organism>
<protein>
    <submittedName>
        <fullName evidence="2">Uncharacterized protein</fullName>
    </submittedName>
</protein>
<evidence type="ECO:0000313" key="2">
    <source>
        <dbReference type="EMBL" id="MBE9042376.1"/>
    </source>
</evidence>
<comment type="caution">
    <text evidence="2">The sequence shown here is derived from an EMBL/GenBank/DDBJ whole genome shotgun (WGS) entry which is preliminary data.</text>
</comment>
<feature type="transmembrane region" description="Helical" evidence="1">
    <location>
        <begin position="434"/>
        <end position="455"/>
    </location>
</feature>
<keyword evidence="1" id="KW-0812">Transmembrane</keyword>
<evidence type="ECO:0000313" key="3">
    <source>
        <dbReference type="Proteomes" id="UP000621799"/>
    </source>
</evidence>
<proteinExistence type="predicted"/>
<dbReference type="RefSeq" id="WP_264322534.1">
    <property type="nucleotide sequence ID" value="NZ_JADEXN010000344.1"/>
</dbReference>
<keyword evidence="3" id="KW-1185">Reference proteome</keyword>
<evidence type="ECO:0000256" key="1">
    <source>
        <dbReference type="SAM" id="Phobius"/>
    </source>
</evidence>
<accession>A0A928W1Q9</accession>
<reference evidence="2" key="1">
    <citation type="submission" date="2020-10" db="EMBL/GenBank/DDBJ databases">
        <authorList>
            <person name="Castelo-Branco R."/>
            <person name="Eusebio N."/>
            <person name="Adriana R."/>
            <person name="Vieira A."/>
            <person name="Brugerolle De Fraissinette N."/>
            <person name="Rezende De Castro R."/>
            <person name="Schneider M.P."/>
            <person name="Vasconcelos V."/>
            <person name="Leao P.N."/>
        </authorList>
    </citation>
    <scope>NUCLEOTIDE SEQUENCE</scope>
    <source>
        <strain evidence="2">LEGE 11467</strain>
    </source>
</reference>
<keyword evidence="1" id="KW-1133">Transmembrane helix</keyword>